<dbReference type="PANTHER" id="PTHR14159:SF0">
    <property type="entry name" value="ATAXIN-3-RELATED"/>
    <property type="match status" value="1"/>
</dbReference>
<dbReference type="InterPro" id="IPR033865">
    <property type="entry name" value="Ataxin-3"/>
</dbReference>
<evidence type="ECO:0000256" key="3">
    <source>
        <dbReference type="ARBA" id="ARBA00012759"/>
    </source>
</evidence>
<dbReference type="FunFam" id="3.90.70.40:FF:000004">
    <property type="entry name" value="ataxin-3 homolog"/>
    <property type="match status" value="1"/>
</dbReference>
<feature type="compositionally biased region" description="Polar residues" evidence="13">
    <location>
        <begin position="211"/>
        <end position="220"/>
    </location>
</feature>
<evidence type="ECO:0000256" key="2">
    <source>
        <dbReference type="ARBA" id="ARBA00004123"/>
    </source>
</evidence>
<comment type="catalytic activity">
    <reaction evidence="1">
        <text>Thiol-dependent hydrolysis of ester, thioester, amide, peptide and isopeptide bonds formed by the C-terminal Gly of ubiquitin (a 76-residue protein attached to proteins as an intracellular targeting signal).</text>
        <dbReference type="EC" id="3.4.19.12"/>
    </reaction>
</comment>
<comment type="subcellular location">
    <subcellularLocation>
        <location evidence="2">Nucleus</location>
    </subcellularLocation>
</comment>
<evidence type="ECO:0000313" key="15">
    <source>
        <dbReference type="EMBL" id="JAG89136.1"/>
    </source>
</evidence>
<dbReference type="Gene3D" id="6.10.140.100">
    <property type="match status" value="1"/>
</dbReference>
<dbReference type="GO" id="GO:0004843">
    <property type="term" value="F:cysteine-type deubiquitinase activity"/>
    <property type="evidence" value="ECO:0007669"/>
    <property type="project" value="UniProtKB-EC"/>
</dbReference>
<feature type="domain" description="Josephin" evidence="14">
    <location>
        <begin position="13"/>
        <end position="192"/>
    </location>
</feature>
<dbReference type="PROSITE" id="PS50957">
    <property type="entry name" value="JOSEPHIN"/>
    <property type="match status" value="1"/>
</dbReference>
<feature type="active site" description="Nucleophile" evidence="11">
    <location>
        <position position="26"/>
    </location>
</feature>
<evidence type="ECO:0000256" key="1">
    <source>
        <dbReference type="ARBA" id="ARBA00000707"/>
    </source>
</evidence>
<protein>
    <recommendedName>
        <fullName evidence="3">ubiquitinyl hydrolase 1</fullName>
        <ecNumber evidence="3">3.4.19.12</ecNumber>
    </recommendedName>
</protein>
<keyword evidence="6 12" id="KW-0378">Hydrolase</keyword>
<dbReference type="InterPro" id="IPR006155">
    <property type="entry name" value="Josephin"/>
</dbReference>
<evidence type="ECO:0000256" key="13">
    <source>
        <dbReference type="SAM" id="MobiDB-lite"/>
    </source>
</evidence>
<keyword evidence="5" id="KW-0833">Ubl conjugation pathway</keyword>
<dbReference type="Pfam" id="PF02099">
    <property type="entry name" value="Josephin"/>
    <property type="match status" value="1"/>
</dbReference>
<keyword evidence="7" id="KW-0788">Thiol protease</keyword>
<feature type="active site" evidence="12">
    <location>
        <position position="131"/>
    </location>
</feature>
<dbReference type="Pfam" id="PF23625">
    <property type="entry name" value="UIM_2"/>
    <property type="match status" value="3"/>
</dbReference>
<organism evidence="15">
    <name type="scientific">Wollemia nobilis</name>
    <dbReference type="NCBI Taxonomy" id="56998"/>
    <lineage>
        <taxon>Eukaryota</taxon>
        <taxon>Viridiplantae</taxon>
        <taxon>Streptophyta</taxon>
        <taxon>Embryophyta</taxon>
        <taxon>Tracheophyta</taxon>
        <taxon>Spermatophyta</taxon>
        <taxon>Pinopsida</taxon>
        <taxon>Pinidae</taxon>
        <taxon>Conifers II</taxon>
        <taxon>Araucariales</taxon>
        <taxon>Araucariaceae</taxon>
        <taxon>Wollemia</taxon>
    </lineage>
</organism>
<evidence type="ECO:0000256" key="5">
    <source>
        <dbReference type="ARBA" id="ARBA00022786"/>
    </source>
</evidence>
<evidence type="ECO:0000256" key="11">
    <source>
        <dbReference type="PIRSR" id="PIRSR633865-1"/>
    </source>
</evidence>
<dbReference type="Gene3D" id="3.90.70.40">
    <property type="match status" value="1"/>
</dbReference>
<proteinExistence type="predicted"/>
<evidence type="ECO:0000256" key="7">
    <source>
        <dbReference type="ARBA" id="ARBA00022807"/>
    </source>
</evidence>
<feature type="active site" evidence="12">
    <location>
        <position position="26"/>
    </location>
</feature>
<dbReference type="AlphaFoldDB" id="A0A0C9RQ47"/>
<name>A0A0C9RQ47_9CONI</name>
<evidence type="ECO:0000256" key="4">
    <source>
        <dbReference type="ARBA" id="ARBA00022670"/>
    </source>
</evidence>
<dbReference type="EC" id="3.4.19.12" evidence="3"/>
<evidence type="ECO:0000259" key="14">
    <source>
        <dbReference type="PROSITE" id="PS50957"/>
    </source>
</evidence>
<dbReference type="MEROPS" id="C86.A01"/>
<feature type="compositionally biased region" description="Polar residues" evidence="13">
    <location>
        <begin position="227"/>
        <end position="245"/>
    </location>
</feature>
<dbReference type="PANTHER" id="PTHR14159">
    <property type="entry name" value="ATAXIN-3-RELATED"/>
    <property type="match status" value="1"/>
</dbReference>
<accession>A0A0C9RQ47</accession>
<keyword evidence="9" id="KW-0804">Transcription</keyword>
<sequence>MAMATDRHDVTNGGLLYHEVQESKLCAVHCVNTVLQGPFFSEFDLATIATDLDHKERQMMMEGGLDSADYMRFMSEDSANVAMDGDFSIQVLEKALEIWDLHVIPLDSPLAGQAQIDPQNEEGFICHLQNHWFCIRKVDGEWYNFNSLYPAPEHLSKFYLSAYLDTLKGSGWSIFLVRGNFPRECPVSGSDGSNGFGQWLTPEDAQRITKSTSMTHNASLDQKPVSIPSSADMQGSTSLNTDNPNYEDSQLRAAIAASLSNTSPQLGDQSVQSFYPDIFSKPFSPLHGISDAEDQELMAAIAASLKDSVPPRGNFNDQDVAHSPGFVSSRSMPLEQNAELSPNVADNSLSSTVADPIIKENSLQEENIALTATTTVGSPSLNQNNTTTNQVPQVTVPMPNTVSLNSGYTNVSELAAAMAASLANVQVPPRRDHET</sequence>
<evidence type="ECO:0000256" key="9">
    <source>
        <dbReference type="ARBA" id="ARBA00023163"/>
    </source>
</evidence>
<dbReference type="Gene3D" id="1.10.287.10">
    <property type="entry name" value="S15/NS1, RNA-binding"/>
    <property type="match status" value="1"/>
</dbReference>
<feature type="region of interest" description="Disordered" evidence="13">
    <location>
        <begin position="211"/>
        <end position="245"/>
    </location>
</feature>
<dbReference type="EMBL" id="GCHU01003705">
    <property type="protein sequence ID" value="JAG89136.1"/>
    <property type="molecule type" value="Transcribed_RNA"/>
</dbReference>
<reference evidence="15" key="1">
    <citation type="submission" date="2015-02" db="EMBL/GenBank/DDBJ databases">
        <title>A transcriptome of Wollemia nobilis - a relic of Gondwana.</title>
        <authorList>
            <person name="Chia J.Y."/>
            <person name="Leong Y.S."/>
            <person name="Abdul Karim S."/>
            <person name="Wan Azmi N."/>
            <person name="Hercus R."/>
            <person name="Croft L."/>
        </authorList>
    </citation>
    <scope>NUCLEOTIDE SEQUENCE</scope>
    <source>
        <strain evidence="15">MaeBrown</strain>
        <tissue evidence="15">Leaf</tissue>
    </source>
</reference>
<evidence type="ECO:0000256" key="10">
    <source>
        <dbReference type="ARBA" id="ARBA00023242"/>
    </source>
</evidence>
<dbReference type="GO" id="GO:0016579">
    <property type="term" value="P:protein deubiquitination"/>
    <property type="evidence" value="ECO:0007669"/>
    <property type="project" value="InterPro"/>
</dbReference>
<feature type="active site" description="Proton acceptor" evidence="11">
    <location>
        <position position="131"/>
    </location>
</feature>
<dbReference type="PRINTS" id="PR01233">
    <property type="entry name" value="JOSEPHIN"/>
</dbReference>
<dbReference type="GO" id="GO:0006508">
    <property type="term" value="P:proteolysis"/>
    <property type="evidence" value="ECO:0007669"/>
    <property type="project" value="UniProtKB-KW"/>
</dbReference>
<evidence type="ECO:0000256" key="6">
    <source>
        <dbReference type="ARBA" id="ARBA00022801"/>
    </source>
</evidence>
<evidence type="ECO:0000256" key="12">
    <source>
        <dbReference type="PROSITE-ProRule" id="PRU00331"/>
    </source>
</evidence>
<keyword evidence="10" id="KW-0539">Nucleus</keyword>
<dbReference type="SMART" id="SM01246">
    <property type="entry name" value="Josephin"/>
    <property type="match status" value="1"/>
</dbReference>
<keyword evidence="4" id="KW-0645">Protease</keyword>
<feature type="active site" evidence="11 12">
    <location>
        <position position="146"/>
    </location>
</feature>
<evidence type="ECO:0000256" key="8">
    <source>
        <dbReference type="ARBA" id="ARBA00023015"/>
    </source>
</evidence>
<keyword evidence="8" id="KW-0805">Transcription regulation</keyword>
<dbReference type="GO" id="GO:0005634">
    <property type="term" value="C:nucleus"/>
    <property type="evidence" value="ECO:0007669"/>
    <property type="project" value="UniProtKB-SubCell"/>
</dbReference>